<evidence type="ECO:0000256" key="1">
    <source>
        <dbReference type="SAM" id="Phobius"/>
    </source>
</evidence>
<reference evidence="2 3" key="1">
    <citation type="journal article" date="2014" name="Environ. Microbiol.">
        <title>Halorhabdus tiamatea: proteogenomics and glycosidase activity measurements identify the first cultivated euryarchaeon from a deep-sea anoxic brine lake as potential polysaccharide degrader.</title>
        <authorList>
            <person name="Werner J."/>
            <person name="Ferrer M."/>
            <person name="Michel G."/>
            <person name="Mann A.J."/>
            <person name="Huang S."/>
            <person name="Juarez S."/>
            <person name="Ciordia S."/>
            <person name="Albar J.P."/>
            <person name="Alcaide M."/>
            <person name="La Cono V."/>
            <person name="Yakimov M.M."/>
            <person name="Antunes A."/>
            <person name="Taborda M."/>
            <person name="Da Costa M.S."/>
            <person name="Amann R.I."/>
            <person name="Gloeckner F.O."/>
            <person name="Golyshina O.V."/>
            <person name="Golyshin P.N."/>
            <person name="Teeling H."/>
        </authorList>
    </citation>
    <scope>NUCLEOTIDE SEQUENCE [LARGE SCALE GENOMIC DNA]</scope>
    <source>
        <strain evidence="3">SARL4B</strain>
    </source>
</reference>
<feature type="transmembrane region" description="Helical" evidence="1">
    <location>
        <begin position="67"/>
        <end position="83"/>
    </location>
</feature>
<evidence type="ECO:0000313" key="3">
    <source>
        <dbReference type="Proteomes" id="UP000015381"/>
    </source>
</evidence>
<evidence type="ECO:0000313" key="2">
    <source>
        <dbReference type="EMBL" id="CCQ34305.1"/>
    </source>
</evidence>
<dbReference type="EMBL" id="HF571520">
    <property type="protein sequence ID" value="CCQ34305.1"/>
    <property type="molecule type" value="Genomic_DNA"/>
</dbReference>
<name>S6D3K0_9EURY</name>
<dbReference type="KEGG" id="hti:HTIA_2193"/>
<dbReference type="HOGENOM" id="CLU_1718171_0_0_2"/>
<keyword evidence="1" id="KW-0472">Membrane</keyword>
<organism evidence="2 3">
    <name type="scientific">Halorhabdus tiamatea SARL4B</name>
    <dbReference type="NCBI Taxonomy" id="1033806"/>
    <lineage>
        <taxon>Archaea</taxon>
        <taxon>Methanobacteriati</taxon>
        <taxon>Methanobacteriota</taxon>
        <taxon>Stenosarchaea group</taxon>
        <taxon>Halobacteria</taxon>
        <taxon>Halobacteriales</taxon>
        <taxon>Haloarculaceae</taxon>
        <taxon>Halorhabdus</taxon>
    </lineage>
</organism>
<dbReference type="AlphaFoldDB" id="S6D3K0"/>
<feature type="transmembrane region" description="Helical" evidence="1">
    <location>
        <begin position="103"/>
        <end position="126"/>
    </location>
</feature>
<gene>
    <name evidence="2" type="ORF">HTIA_2193</name>
</gene>
<keyword evidence="1" id="KW-0812">Transmembrane</keyword>
<protein>
    <submittedName>
        <fullName evidence="2">Uncharacterized protein</fullName>
    </submittedName>
</protein>
<keyword evidence="1" id="KW-1133">Transmembrane helix</keyword>
<accession>S6D3K0</accession>
<sequence length="152" mass="16754">MDDYLHDREEVYHRTETYNAAVSGEYMDSVDLACTSHRVVFTTGSRVVDIDLHSIDAIEYEPPTIPLDYLVGALVTFVAAYAYSTTEIFPDLLPDLVDVGLSALLWVAGPALIVGALLTYGPTLLLRTSSNTYTFKRGDLEEVPHAIRGAQQ</sequence>
<proteinExistence type="predicted"/>
<keyword evidence="3" id="KW-1185">Reference proteome</keyword>
<dbReference type="Proteomes" id="UP000015381">
    <property type="component" value="Chromosome I"/>
</dbReference>